<dbReference type="Proteomes" id="UP000193963">
    <property type="component" value="Unassembled WGS sequence"/>
</dbReference>
<evidence type="ECO:0000256" key="2">
    <source>
        <dbReference type="ARBA" id="ARBA00022801"/>
    </source>
</evidence>
<evidence type="ECO:0000259" key="4">
    <source>
        <dbReference type="PROSITE" id="PS51462"/>
    </source>
</evidence>
<dbReference type="EMBL" id="FWFN01000002">
    <property type="protein sequence ID" value="SLN30028.1"/>
    <property type="molecule type" value="Genomic_DNA"/>
</dbReference>
<dbReference type="PANTHER" id="PTHR43736">
    <property type="entry name" value="ADP-RIBOSE PYROPHOSPHATASE"/>
    <property type="match status" value="1"/>
</dbReference>
<accession>A0A1X6YUR7</accession>
<dbReference type="RefSeq" id="WP_085887143.1">
    <property type="nucleotide sequence ID" value="NZ_FWFN01000002.1"/>
</dbReference>
<gene>
    <name evidence="5" type="ORF">PSM7751_01270</name>
</gene>
<dbReference type="AlphaFoldDB" id="A0A1X6YUR7"/>
<dbReference type="Gene3D" id="3.90.79.10">
    <property type="entry name" value="Nucleoside Triphosphate Pyrophosphohydrolase"/>
    <property type="match status" value="1"/>
</dbReference>
<dbReference type="PRINTS" id="PR00502">
    <property type="entry name" value="NUDIXFAMILY"/>
</dbReference>
<keyword evidence="6" id="KW-1185">Reference proteome</keyword>
<keyword evidence="5" id="KW-0548">Nucleotidyltransferase</keyword>
<dbReference type="SUPFAM" id="SSF55811">
    <property type="entry name" value="Nudix"/>
    <property type="match status" value="1"/>
</dbReference>
<evidence type="ECO:0000256" key="3">
    <source>
        <dbReference type="RuleBase" id="RU003476"/>
    </source>
</evidence>
<reference evidence="5 6" key="1">
    <citation type="submission" date="2017-03" db="EMBL/GenBank/DDBJ databases">
        <authorList>
            <person name="Afonso C.L."/>
            <person name="Miller P.J."/>
            <person name="Scott M.A."/>
            <person name="Spackman E."/>
            <person name="Goraichik I."/>
            <person name="Dimitrov K.M."/>
            <person name="Suarez D.L."/>
            <person name="Swayne D.E."/>
        </authorList>
    </citation>
    <scope>NUCLEOTIDE SEQUENCE [LARGE SCALE GENOMIC DNA]</scope>
    <source>
        <strain evidence="5 6">CECT 7751</strain>
    </source>
</reference>
<keyword evidence="2 3" id="KW-0378">Hydrolase</keyword>
<dbReference type="PROSITE" id="PS51462">
    <property type="entry name" value="NUDIX"/>
    <property type="match status" value="1"/>
</dbReference>
<dbReference type="PROSITE" id="PS00893">
    <property type="entry name" value="NUDIX_BOX"/>
    <property type="match status" value="1"/>
</dbReference>
<sequence length="144" mass="14822">MTDLAHPIPAVLCVCLRGPEVLLVRRANPPDAGLWGFPGGKIDAGETMALAAQRELAEETGLTALSAGPVLGASDVLDRDAEGALRHHYVLLAVLCTLPADAPPPQAADDALEAAWVPLAEIDHRPCSAGVAELANLARTSHGG</sequence>
<dbReference type="GO" id="GO:0016779">
    <property type="term" value="F:nucleotidyltransferase activity"/>
    <property type="evidence" value="ECO:0007669"/>
    <property type="project" value="UniProtKB-KW"/>
</dbReference>
<evidence type="ECO:0000256" key="1">
    <source>
        <dbReference type="ARBA" id="ARBA00001946"/>
    </source>
</evidence>
<dbReference type="Pfam" id="PF00293">
    <property type="entry name" value="NUDIX"/>
    <property type="match status" value="1"/>
</dbReference>
<evidence type="ECO:0000313" key="6">
    <source>
        <dbReference type="Proteomes" id="UP000193963"/>
    </source>
</evidence>
<comment type="similarity">
    <text evidence="3">Belongs to the Nudix hydrolase family.</text>
</comment>
<dbReference type="CDD" id="cd04673">
    <property type="entry name" value="NUDIX_ADPRase"/>
    <property type="match status" value="1"/>
</dbReference>
<dbReference type="GO" id="GO:0016787">
    <property type="term" value="F:hydrolase activity"/>
    <property type="evidence" value="ECO:0007669"/>
    <property type="project" value="UniProtKB-KW"/>
</dbReference>
<dbReference type="InterPro" id="IPR020084">
    <property type="entry name" value="NUDIX_hydrolase_CS"/>
</dbReference>
<comment type="cofactor">
    <cofactor evidence="1">
        <name>Mg(2+)</name>
        <dbReference type="ChEBI" id="CHEBI:18420"/>
    </cofactor>
</comment>
<organism evidence="5 6">
    <name type="scientific">Pseudooceanicola marinus</name>
    <dbReference type="NCBI Taxonomy" id="396013"/>
    <lineage>
        <taxon>Bacteria</taxon>
        <taxon>Pseudomonadati</taxon>
        <taxon>Pseudomonadota</taxon>
        <taxon>Alphaproteobacteria</taxon>
        <taxon>Rhodobacterales</taxon>
        <taxon>Paracoccaceae</taxon>
        <taxon>Pseudooceanicola</taxon>
    </lineage>
</organism>
<proteinExistence type="inferred from homology"/>
<dbReference type="PANTHER" id="PTHR43736:SF1">
    <property type="entry name" value="DIHYDRONEOPTERIN TRIPHOSPHATE DIPHOSPHATASE"/>
    <property type="match status" value="1"/>
</dbReference>
<name>A0A1X6YUR7_9RHOB</name>
<dbReference type="OrthoDB" id="9761969at2"/>
<evidence type="ECO:0000313" key="5">
    <source>
        <dbReference type="EMBL" id="SLN30028.1"/>
    </source>
</evidence>
<protein>
    <submittedName>
        <fullName evidence="5">Bifunctional NMN adenylyltransferase/Nudix hydrolase</fullName>
    </submittedName>
</protein>
<feature type="domain" description="Nudix hydrolase" evidence="4">
    <location>
        <begin position="6"/>
        <end position="140"/>
    </location>
</feature>
<dbReference type="InterPro" id="IPR000086">
    <property type="entry name" value="NUDIX_hydrolase_dom"/>
</dbReference>
<dbReference type="InterPro" id="IPR015797">
    <property type="entry name" value="NUDIX_hydrolase-like_dom_sf"/>
</dbReference>
<keyword evidence="5" id="KW-0808">Transferase</keyword>
<dbReference type="InterPro" id="IPR020476">
    <property type="entry name" value="Nudix_hydrolase"/>
</dbReference>